<feature type="chain" id="PRO_5026881694" evidence="1">
    <location>
        <begin position="19"/>
        <end position="139"/>
    </location>
</feature>
<keyword evidence="4" id="KW-1185">Reference proteome</keyword>
<dbReference type="InterPro" id="IPR032693">
    <property type="entry name" value="YtkA-like_dom"/>
</dbReference>
<sequence length="139" mass="15152">MFRTLLIGLVFLSTLGLSGCMSPPVGLDVARERVTGQKLYQVEVKPVAEPVVIGKLHSWEVSVKQASGQPLTGAKILVDGGMPQHHHGLPTQPRVTKELGDGRYLVEGVKFSMSGWWEFKLKIEGTQGSDDVTFNLVLP</sequence>
<organism evidence="3 4">
    <name type="scientific">Massilia eburnea</name>
    <dbReference type="NCBI Taxonomy" id="1776165"/>
    <lineage>
        <taxon>Bacteria</taxon>
        <taxon>Pseudomonadati</taxon>
        <taxon>Pseudomonadota</taxon>
        <taxon>Betaproteobacteria</taxon>
        <taxon>Burkholderiales</taxon>
        <taxon>Oxalobacteraceae</taxon>
        <taxon>Telluria group</taxon>
        <taxon>Massilia</taxon>
    </lineage>
</organism>
<dbReference type="Proteomes" id="UP000472320">
    <property type="component" value="Unassembled WGS sequence"/>
</dbReference>
<protein>
    <submittedName>
        <fullName evidence="3">Auxin-binding protein</fullName>
    </submittedName>
</protein>
<gene>
    <name evidence="3" type="ORF">GM658_09485</name>
</gene>
<feature type="signal peptide" evidence="1">
    <location>
        <begin position="1"/>
        <end position="18"/>
    </location>
</feature>
<keyword evidence="1" id="KW-0732">Signal</keyword>
<proteinExistence type="predicted"/>
<dbReference type="EMBL" id="WNKX01000006">
    <property type="protein sequence ID" value="MTW10836.1"/>
    <property type="molecule type" value="Genomic_DNA"/>
</dbReference>
<feature type="domain" description="YtkA-like" evidence="2">
    <location>
        <begin position="39"/>
        <end position="121"/>
    </location>
</feature>
<accession>A0A6L6QGM3</accession>
<reference evidence="3 4" key="1">
    <citation type="submission" date="2019-11" db="EMBL/GenBank/DDBJ databases">
        <title>Type strains purchased from KCTC, JCM and DSMZ.</title>
        <authorList>
            <person name="Lu H."/>
        </authorList>
    </citation>
    <scope>NUCLEOTIDE SEQUENCE [LARGE SCALE GENOMIC DNA]</scope>
    <source>
        <strain evidence="3 4">JCM 31587</strain>
    </source>
</reference>
<evidence type="ECO:0000259" key="2">
    <source>
        <dbReference type="Pfam" id="PF13115"/>
    </source>
</evidence>
<dbReference type="OrthoDB" id="330101at2"/>
<name>A0A6L6QGM3_9BURK</name>
<evidence type="ECO:0000256" key="1">
    <source>
        <dbReference type="SAM" id="SignalP"/>
    </source>
</evidence>
<dbReference type="Pfam" id="PF13115">
    <property type="entry name" value="YtkA"/>
    <property type="match status" value="1"/>
</dbReference>
<dbReference type="PROSITE" id="PS51257">
    <property type="entry name" value="PROKAR_LIPOPROTEIN"/>
    <property type="match status" value="1"/>
</dbReference>
<evidence type="ECO:0000313" key="4">
    <source>
        <dbReference type="Proteomes" id="UP000472320"/>
    </source>
</evidence>
<dbReference type="AlphaFoldDB" id="A0A6L6QGM3"/>
<evidence type="ECO:0000313" key="3">
    <source>
        <dbReference type="EMBL" id="MTW10836.1"/>
    </source>
</evidence>
<comment type="caution">
    <text evidence="3">The sequence shown here is derived from an EMBL/GenBank/DDBJ whole genome shotgun (WGS) entry which is preliminary data.</text>
</comment>